<evidence type="ECO:0000313" key="1">
    <source>
        <dbReference type="EMBL" id="DAD70448.1"/>
    </source>
</evidence>
<dbReference type="EMBL" id="BK015865">
    <property type="protein sequence ID" value="DAD70448.1"/>
    <property type="molecule type" value="Genomic_DNA"/>
</dbReference>
<proteinExistence type="predicted"/>
<protein>
    <submittedName>
        <fullName evidence="1">Uncharacterized protein</fullName>
    </submittedName>
</protein>
<sequence length="31" mass="3701">MWKGKQNRSTVFDALFIHFTDAFECPFFCTI</sequence>
<reference evidence="1" key="1">
    <citation type="journal article" date="2021" name="Proc. Natl. Acad. Sci. U.S.A.">
        <title>A Catalog of Tens of Thousands of Viruses from Human Metagenomes Reveals Hidden Associations with Chronic Diseases.</title>
        <authorList>
            <person name="Tisza M.J."/>
            <person name="Buck C.B."/>
        </authorList>
    </citation>
    <scope>NUCLEOTIDE SEQUENCE</scope>
    <source>
        <strain evidence="1">CtnhN1</strain>
    </source>
</reference>
<organism evidence="1">
    <name type="scientific">Siphoviridae sp. ctnhN1</name>
    <dbReference type="NCBI Taxonomy" id="2827589"/>
    <lineage>
        <taxon>Viruses</taxon>
        <taxon>Duplodnaviria</taxon>
        <taxon>Heunggongvirae</taxon>
        <taxon>Uroviricota</taxon>
        <taxon>Caudoviricetes</taxon>
    </lineage>
</organism>
<name>A0A8S5LKS1_9CAUD</name>
<accession>A0A8S5LKS1</accession>